<reference evidence="2" key="1">
    <citation type="submission" date="2016-07" db="EMBL/GenBank/DDBJ databases">
        <authorList>
            <person name="Bretaudeau A."/>
        </authorList>
    </citation>
    <scope>NUCLEOTIDE SEQUENCE</scope>
    <source>
        <strain evidence="2">Rice</strain>
        <tissue evidence="2">Whole body</tissue>
    </source>
</reference>
<dbReference type="SUPFAM" id="SSF56672">
    <property type="entry name" value="DNA/RNA polymerases"/>
    <property type="match status" value="1"/>
</dbReference>
<dbReference type="EMBL" id="ODYU01004352">
    <property type="protein sequence ID" value="SOQ44135.1"/>
    <property type="molecule type" value="Genomic_DNA"/>
</dbReference>
<dbReference type="Pfam" id="PF00078">
    <property type="entry name" value="RVT_1"/>
    <property type="match status" value="1"/>
</dbReference>
<protein>
    <submittedName>
        <fullName evidence="2">SFRICE_000661</fullName>
    </submittedName>
</protein>
<sequence>MRFGCALDINSFAMTSTLKCNNCNLVVDEMLSYVQNKLSIIDEDSLTKICLSTFTSAQIEKSKSLLFESLPSDQRKPARKGQGKDNRVLNDIISVFKVTDPDVMPVFVARDLEKLPPITFDHLDVSKLLKDILLLQSEVKEIKSSYATVSQLEDLKKDLKFTSVAASPRNVNVRGESRRDSASLLLSPTTGSRTAECYVNLDSSVGSVRDSGNIVISSDDNKNQSEGSRCCVDGLNKNLLPISPRCDTGERPVVIAANESSLITDKQLGDSKRVKHKQSFADTVRQQSNFENEMKKQNNEWTLVQSRKQRFKERFMGKMGKNVVNSDEKFRAADRKETWLLSHEISYLNSISDDFNCTGTSAVDSTAGMLRGRPYGGVALLWRRSIYTNVTVIPCANPRALSESSVVCQHVKKRKRKVVIGWNKHVADAHRFAKDKFNLWSYYGRPTSGRYYDEMCESKRIFKSRLKWCQSQEDKIKMDNLASNHLNKDFRGFWKNTNKLNHKPSVPVCVDGVSDARGIAELFKAKFEVKSPLGPSRAVIDVEPKGKLGVRVSARNIGNIIQSMSRGKSPGHDGLSIEHLRWDGELSSPYGLESGVRQGGLSSPTLFNLYMDQLIVELSSTRVGCYIDGICVNNISYADDMVLLSASVCGLRKLVSMCERYASDHGLVYNVRKSVVMVFGAGGECPVTVPPVKINGVSLSRVHSFKYLGHILTASLRDDDDIERERRALSIRANMIACRFKRASAEVKKTLFRAFCSSFYTCSLWVHFTQKSYSALRVQYNNAFRVLMGLPRFCSASGMFAEMRVDCFYTLMRKRCASLVRRVRASPSGILGMIADRLDCCIVNRCSSISAGLLKR</sequence>
<gene>
    <name evidence="2" type="ORF">SFRICE_000661</name>
</gene>
<organism evidence="2">
    <name type="scientific">Spodoptera frugiperda</name>
    <name type="common">Fall armyworm</name>
    <dbReference type="NCBI Taxonomy" id="7108"/>
    <lineage>
        <taxon>Eukaryota</taxon>
        <taxon>Metazoa</taxon>
        <taxon>Ecdysozoa</taxon>
        <taxon>Arthropoda</taxon>
        <taxon>Hexapoda</taxon>
        <taxon>Insecta</taxon>
        <taxon>Pterygota</taxon>
        <taxon>Neoptera</taxon>
        <taxon>Endopterygota</taxon>
        <taxon>Lepidoptera</taxon>
        <taxon>Glossata</taxon>
        <taxon>Ditrysia</taxon>
        <taxon>Noctuoidea</taxon>
        <taxon>Noctuidae</taxon>
        <taxon>Amphipyrinae</taxon>
        <taxon>Spodoptera</taxon>
    </lineage>
</organism>
<dbReference type="GO" id="GO:0071897">
    <property type="term" value="P:DNA biosynthetic process"/>
    <property type="evidence" value="ECO:0007669"/>
    <property type="project" value="UniProtKB-ARBA"/>
</dbReference>
<proteinExistence type="predicted"/>
<accession>A0A2H1VTG3</accession>
<dbReference type="PANTHER" id="PTHR47027">
    <property type="entry name" value="REVERSE TRANSCRIPTASE DOMAIN-CONTAINING PROTEIN"/>
    <property type="match status" value="1"/>
</dbReference>
<evidence type="ECO:0000259" key="1">
    <source>
        <dbReference type="Pfam" id="PF00078"/>
    </source>
</evidence>
<evidence type="ECO:0000313" key="2">
    <source>
        <dbReference type="EMBL" id="SOQ44135.1"/>
    </source>
</evidence>
<feature type="domain" description="Reverse transcriptase" evidence="1">
    <location>
        <begin position="581"/>
        <end position="712"/>
    </location>
</feature>
<dbReference type="PANTHER" id="PTHR47027:SF20">
    <property type="entry name" value="REVERSE TRANSCRIPTASE-LIKE PROTEIN WITH RNA-DIRECTED DNA POLYMERASE DOMAIN"/>
    <property type="match status" value="1"/>
</dbReference>
<dbReference type="AlphaFoldDB" id="A0A2H1VTG3"/>
<dbReference type="InterPro" id="IPR043502">
    <property type="entry name" value="DNA/RNA_pol_sf"/>
</dbReference>
<name>A0A2H1VTG3_SPOFR</name>
<dbReference type="InterPro" id="IPR000477">
    <property type="entry name" value="RT_dom"/>
</dbReference>